<gene>
    <name evidence="3" type="ORF">DJ76_15155</name>
    <name evidence="2" type="ORF">DJ79_10515</name>
</gene>
<reference evidence="4 5" key="1">
    <citation type="journal article" date="2014" name="Front. Microbiol.">
        <title>Population and genomic analysis of the genus Halorubrum.</title>
        <authorList>
            <person name="Fullmer M.S."/>
            <person name="Soucy S.M."/>
            <person name="Swithers K.S."/>
            <person name="Makkay A.M."/>
            <person name="Wheeler R."/>
            <person name="Ventosa A."/>
            <person name="Gogarten J.P."/>
            <person name="Papke R.T."/>
        </authorList>
    </citation>
    <scope>NUCLEOTIDE SEQUENCE [LARGE SCALE GENOMIC DNA]</scope>
    <source>
        <strain evidence="3 5">Ec15</strain>
        <strain evidence="2 4">Ga2p</strain>
    </source>
</reference>
<feature type="region of interest" description="Disordered" evidence="1">
    <location>
        <begin position="45"/>
        <end position="72"/>
    </location>
</feature>
<protein>
    <recommendedName>
        <fullName evidence="6">DUF2281 domain-containing protein</fullName>
    </recommendedName>
</protein>
<sequence length="89" mass="10150">MSYEPPTQPANLPTKIVNALNESPPEQLRDVVKYAEVLAEHKEREARLGEEADQDDCDIEHHLDSIHPPGMSAIPREIVTNHVVWPMFR</sequence>
<comment type="caution">
    <text evidence="2">The sequence shown here is derived from an EMBL/GenBank/DDBJ whole genome shotgun (WGS) entry which is preliminary data.</text>
</comment>
<organism evidence="2 4">
    <name type="scientific">Halorubrum ezzemoulense</name>
    <name type="common">Halorubrum chaoviator</name>
    <dbReference type="NCBI Taxonomy" id="337243"/>
    <lineage>
        <taxon>Archaea</taxon>
        <taxon>Methanobacteriati</taxon>
        <taxon>Methanobacteriota</taxon>
        <taxon>Stenosarchaea group</taxon>
        <taxon>Halobacteria</taxon>
        <taxon>Halobacteriales</taxon>
        <taxon>Haloferacaceae</taxon>
        <taxon>Halorubrum</taxon>
    </lineage>
</organism>
<proteinExistence type="predicted"/>
<dbReference type="Proteomes" id="UP000215607">
    <property type="component" value="Unassembled WGS sequence"/>
</dbReference>
<dbReference type="AlphaFoldDB" id="A0A256JDI3"/>
<evidence type="ECO:0000313" key="5">
    <source>
        <dbReference type="Proteomes" id="UP000216925"/>
    </source>
</evidence>
<accession>A0A256JDI3</accession>
<evidence type="ECO:0000313" key="4">
    <source>
        <dbReference type="Proteomes" id="UP000215607"/>
    </source>
</evidence>
<evidence type="ECO:0000313" key="3">
    <source>
        <dbReference type="EMBL" id="OYR71252.1"/>
    </source>
</evidence>
<dbReference type="EMBL" id="NHPD01000064">
    <property type="protein sequence ID" value="OYR71252.1"/>
    <property type="molecule type" value="Genomic_DNA"/>
</dbReference>
<dbReference type="Proteomes" id="UP000216925">
    <property type="component" value="Unassembled WGS sequence"/>
</dbReference>
<reference evidence="2" key="2">
    <citation type="submission" date="2017-05" db="EMBL/GenBank/DDBJ databases">
        <authorList>
            <person name="Song R."/>
            <person name="Chenine A.L."/>
            <person name="Ruprecht R.M."/>
        </authorList>
    </citation>
    <scope>NUCLEOTIDE SEQUENCE</scope>
    <source>
        <strain evidence="3">Ec15</strain>
        <strain evidence="2">Ga2p</strain>
    </source>
</reference>
<dbReference type="EMBL" id="NHPA01000048">
    <property type="protein sequence ID" value="OYR66905.1"/>
    <property type="molecule type" value="Genomic_DNA"/>
</dbReference>
<evidence type="ECO:0000313" key="2">
    <source>
        <dbReference type="EMBL" id="OYR66905.1"/>
    </source>
</evidence>
<dbReference type="RefSeq" id="WP_094495638.1">
    <property type="nucleotide sequence ID" value="NZ_NHPA01000048.1"/>
</dbReference>
<evidence type="ECO:0008006" key="6">
    <source>
        <dbReference type="Google" id="ProtNLM"/>
    </source>
</evidence>
<evidence type="ECO:0000256" key="1">
    <source>
        <dbReference type="SAM" id="MobiDB-lite"/>
    </source>
</evidence>
<name>A0A256JDI3_HALEZ</name>